<evidence type="ECO:0000313" key="6">
    <source>
        <dbReference type="Proteomes" id="UP000267464"/>
    </source>
</evidence>
<keyword evidence="6" id="KW-1185">Reference proteome</keyword>
<dbReference type="InterPro" id="IPR048903">
    <property type="entry name" value="MdcG_N"/>
</dbReference>
<keyword evidence="2" id="KW-0548">Nucleotidyltransferase</keyword>
<dbReference type="Pfam" id="PF10620">
    <property type="entry name" value="MdcG"/>
    <property type="match status" value="1"/>
</dbReference>
<organism evidence="5 6">
    <name type="scientific">Piscinibacter terrae</name>
    <dbReference type="NCBI Taxonomy" id="2496871"/>
    <lineage>
        <taxon>Bacteria</taxon>
        <taxon>Pseudomonadati</taxon>
        <taxon>Pseudomonadota</taxon>
        <taxon>Betaproteobacteria</taxon>
        <taxon>Burkholderiales</taxon>
        <taxon>Sphaerotilaceae</taxon>
        <taxon>Piscinibacter</taxon>
    </lineage>
</organism>
<dbReference type="RefSeq" id="WP_124541228.1">
    <property type="nucleotide sequence ID" value="NZ_QUSW01000004.1"/>
</dbReference>
<evidence type="ECO:0000259" key="4">
    <source>
        <dbReference type="Pfam" id="PF20866"/>
    </source>
</evidence>
<dbReference type="InterPro" id="IPR049180">
    <property type="entry name" value="MdcG_C"/>
</dbReference>
<dbReference type="AlphaFoldDB" id="A0A3N7HN33"/>
<keyword evidence="1" id="KW-0808">Transferase</keyword>
<dbReference type="Pfam" id="PF20866">
    <property type="entry name" value="MdcG_N"/>
    <property type="match status" value="1"/>
</dbReference>
<gene>
    <name evidence="5" type="primary">mdcG</name>
    <name evidence="5" type="ORF">DZC73_15250</name>
</gene>
<sequence>MTMHRHQMARLSSAGWQRLLNLPWDTEAHDCLHHWADQQLPLVVTRQADDDAISLGLSAPRRWRHRRLAIRVQRAEVLFFDEFPLLEKLVPQLPHSARTPARQLASSLRACDATARVYGSHGWQYLTGLQHVHESSDIDVWVSVTGPDHADAVAAALDAFAAPTRRLDGELVFDGDAAVAWREWMAWRNGRARGLLVKRLRGVAMPASLALLDASELIA</sequence>
<feature type="domain" description="Phosphoribosyl-dephospho-CoA transferase MdcG C-terminal" evidence="3">
    <location>
        <begin position="88"/>
        <end position="205"/>
    </location>
</feature>
<evidence type="ECO:0000259" key="3">
    <source>
        <dbReference type="Pfam" id="PF10620"/>
    </source>
</evidence>
<evidence type="ECO:0000256" key="2">
    <source>
        <dbReference type="ARBA" id="ARBA00022695"/>
    </source>
</evidence>
<dbReference type="NCBIfam" id="TIGR03135">
    <property type="entry name" value="malonate_mdcG"/>
    <property type="match status" value="1"/>
</dbReference>
<reference evidence="5 6" key="1">
    <citation type="submission" date="2018-08" db="EMBL/GenBank/DDBJ databases">
        <authorList>
            <person name="Khan S.A."/>
            <person name="Jeon C.O."/>
            <person name="Chun B.H."/>
            <person name="Jeong S.E."/>
        </authorList>
    </citation>
    <scope>NUCLEOTIDE SEQUENCE [LARGE SCALE GENOMIC DNA]</scope>
    <source>
        <strain evidence="5 6">S-16</strain>
    </source>
</reference>
<reference evidence="5 6" key="2">
    <citation type="submission" date="2018-12" db="EMBL/GenBank/DDBJ databases">
        <title>Rhizobacter gummiphilus sp. nov., a rubber-degrading bacterium isolated from the soil of a botanical garden in Japan.</title>
        <authorList>
            <person name="Shunsuke S.S."/>
        </authorList>
    </citation>
    <scope>NUCLEOTIDE SEQUENCE [LARGE SCALE GENOMIC DNA]</scope>
    <source>
        <strain evidence="5 6">S-16</strain>
    </source>
</reference>
<dbReference type="InterPro" id="IPR017557">
    <property type="entry name" value="Holo-ACP_synthase"/>
</dbReference>
<evidence type="ECO:0000313" key="5">
    <source>
        <dbReference type="EMBL" id="RQP23510.1"/>
    </source>
</evidence>
<dbReference type="Proteomes" id="UP000267464">
    <property type="component" value="Unassembled WGS sequence"/>
</dbReference>
<feature type="domain" description="Phosphoribosyl-dephospho-CoA transferase MdcG N-terminal" evidence="4">
    <location>
        <begin position="4"/>
        <end position="78"/>
    </location>
</feature>
<dbReference type="OrthoDB" id="8562329at2"/>
<proteinExistence type="predicted"/>
<accession>A0A3N7HN33</accession>
<dbReference type="GO" id="GO:0016779">
    <property type="term" value="F:nucleotidyltransferase activity"/>
    <property type="evidence" value="ECO:0007669"/>
    <property type="project" value="UniProtKB-KW"/>
</dbReference>
<dbReference type="EMBL" id="QUSW01000004">
    <property type="protein sequence ID" value="RQP23510.1"/>
    <property type="molecule type" value="Genomic_DNA"/>
</dbReference>
<protein>
    <submittedName>
        <fullName evidence="5">Malonate decarboxylase holo-[acyl-carrier-protein] synthase</fullName>
    </submittedName>
</protein>
<name>A0A3N7HN33_9BURK</name>
<evidence type="ECO:0000256" key="1">
    <source>
        <dbReference type="ARBA" id="ARBA00022679"/>
    </source>
</evidence>
<comment type="caution">
    <text evidence="5">The sequence shown here is derived from an EMBL/GenBank/DDBJ whole genome shotgun (WGS) entry which is preliminary data.</text>
</comment>